<evidence type="ECO:0000313" key="2">
    <source>
        <dbReference type="EMBL" id="GEX78252.1"/>
    </source>
</evidence>
<protein>
    <submittedName>
        <fullName evidence="2">Uncharacterized protein</fullName>
    </submittedName>
</protein>
<accession>A0A699H9L2</accession>
<feature type="region of interest" description="Disordered" evidence="1">
    <location>
        <begin position="1"/>
        <end position="23"/>
    </location>
</feature>
<proteinExistence type="predicted"/>
<comment type="caution">
    <text evidence="2">The sequence shown here is derived from an EMBL/GenBank/DDBJ whole genome shotgun (WGS) entry which is preliminary data.</text>
</comment>
<sequence length="181" mass="20116">MRPVGYGPTTLPLHHSDRKESPSWELNETFQLEARSYQHFNTNKNRNRNSWLTGDEDPSDEDGGTGMGDSTGVLVYLGDYFLEGNKSWESNINDSDNTGDGGKIAGRAITTWGGGMASYVCMTSIFESSCKGKITSMSKRYFVKSFKESGEMLPGEAEKLFRMFVEEKVFSISESDGTIVE</sequence>
<dbReference type="EMBL" id="BKCJ010129736">
    <property type="protein sequence ID" value="GEX78252.1"/>
    <property type="molecule type" value="Genomic_DNA"/>
</dbReference>
<gene>
    <name evidence="2" type="ORF">Tci_350227</name>
</gene>
<feature type="region of interest" description="Disordered" evidence="1">
    <location>
        <begin position="45"/>
        <end position="68"/>
    </location>
</feature>
<reference evidence="2" key="1">
    <citation type="journal article" date="2019" name="Sci. Rep.">
        <title>Draft genome of Tanacetum cinerariifolium, the natural source of mosquito coil.</title>
        <authorList>
            <person name="Yamashiro T."/>
            <person name="Shiraishi A."/>
            <person name="Satake H."/>
            <person name="Nakayama K."/>
        </authorList>
    </citation>
    <scope>NUCLEOTIDE SEQUENCE</scope>
</reference>
<name>A0A699H9L2_TANCI</name>
<organism evidence="2">
    <name type="scientific">Tanacetum cinerariifolium</name>
    <name type="common">Dalmatian daisy</name>
    <name type="synonym">Chrysanthemum cinerariifolium</name>
    <dbReference type="NCBI Taxonomy" id="118510"/>
    <lineage>
        <taxon>Eukaryota</taxon>
        <taxon>Viridiplantae</taxon>
        <taxon>Streptophyta</taxon>
        <taxon>Embryophyta</taxon>
        <taxon>Tracheophyta</taxon>
        <taxon>Spermatophyta</taxon>
        <taxon>Magnoliopsida</taxon>
        <taxon>eudicotyledons</taxon>
        <taxon>Gunneridae</taxon>
        <taxon>Pentapetalae</taxon>
        <taxon>asterids</taxon>
        <taxon>campanulids</taxon>
        <taxon>Asterales</taxon>
        <taxon>Asteraceae</taxon>
        <taxon>Asteroideae</taxon>
        <taxon>Anthemideae</taxon>
        <taxon>Anthemidinae</taxon>
        <taxon>Tanacetum</taxon>
    </lineage>
</organism>
<feature type="compositionally biased region" description="Acidic residues" evidence="1">
    <location>
        <begin position="54"/>
        <end position="63"/>
    </location>
</feature>
<evidence type="ECO:0000256" key="1">
    <source>
        <dbReference type="SAM" id="MobiDB-lite"/>
    </source>
</evidence>
<dbReference type="AlphaFoldDB" id="A0A699H9L2"/>